<protein>
    <submittedName>
        <fullName evidence="9">4Fe-4S binding domain-containing protein</fullName>
    </submittedName>
</protein>
<feature type="domain" description="4Fe-4S ferredoxin-type" evidence="8">
    <location>
        <begin position="158"/>
        <end position="180"/>
    </location>
</feature>
<keyword evidence="3" id="KW-0479">Metal-binding</keyword>
<dbReference type="PANTHER" id="PTHR30176:SF3">
    <property type="entry name" value="FERREDOXIN-TYPE PROTEIN NAPH"/>
    <property type="match status" value="1"/>
</dbReference>
<dbReference type="OrthoDB" id="9786132at2"/>
<dbReference type="GO" id="GO:0046872">
    <property type="term" value="F:metal ion binding"/>
    <property type="evidence" value="ECO:0007669"/>
    <property type="project" value="UniProtKB-KW"/>
</dbReference>
<accession>A0A1M6KX10</accession>
<dbReference type="InterPro" id="IPR051684">
    <property type="entry name" value="Electron_Trans/Redox"/>
</dbReference>
<evidence type="ECO:0000256" key="6">
    <source>
        <dbReference type="ARBA" id="ARBA00023014"/>
    </source>
</evidence>
<evidence type="ECO:0000256" key="5">
    <source>
        <dbReference type="ARBA" id="ARBA00023004"/>
    </source>
</evidence>
<keyword evidence="7" id="KW-1133">Transmembrane helix</keyword>
<dbReference type="RefSeq" id="WP_072987495.1">
    <property type="nucleotide sequence ID" value="NZ_FQZB01000009.1"/>
</dbReference>
<evidence type="ECO:0000313" key="9">
    <source>
        <dbReference type="EMBL" id="SHJ63497.1"/>
    </source>
</evidence>
<dbReference type="STRING" id="1121302.SAMN02745163_02322"/>
<dbReference type="EMBL" id="FQZB01000009">
    <property type="protein sequence ID" value="SHJ63497.1"/>
    <property type="molecule type" value="Genomic_DNA"/>
</dbReference>
<dbReference type="AlphaFoldDB" id="A0A1M6KX10"/>
<keyword evidence="2" id="KW-0004">4Fe-4S</keyword>
<dbReference type="PANTHER" id="PTHR30176">
    <property type="entry name" value="FERREDOXIN-TYPE PROTEIN NAPH"/>
    <property type="match status" value="1"/>
</dbReference>
<evidence type="ECO:0000256" key="2">
    <source>
        <dbReference type="ARBA" id="ARBA00022485"/>
    </source>
</evidence>
<dbReference type="GO" id="GO:0005886">
    <property type="term" value="C:plasma membrane"/>
    <property type="evidence" value="ECO:0007669"/>
    <property type="project" value="TreeGrafter"/>
</dbReference>
<dbReference type="Proteomes" id="UP000184310">
    <property type="component" value="Unassembled WGS sequence"/>
</dbReference>
<dbReference type="PROSITE" id="PS00198">
    <property type="entry name" value="4FE4S_FER_1"/>
    <property type="match status" value="1"/>
</dbReference>
<evidence type="ECO:0000256" key="1">
    <source>
        <dbReference type="ARBA" id="ARBA00022448"/>
    </source>
</evidence>
<proteinExistence type="predicted"/>
<keyword evidence="7" id="KW-0472">Membrane</keyword>
<keyword evidence="5" id="KW-0408">Iron</keyword>
<dbReference type="InterPro" id="IPR017896">
    <property type="entry name" value="4Fe4S_Fe-S-bd"/>
</dbReference>
<dbReference type="Pfam" id="PF13187">
    <property type="entry name" value="Fer4_9"/>
    <property type="match status" value="1"/>
</dbReference>
<feature type="domain" description="4Fe-4S ferredoxin-type" evidence="8">
    <location>
        <begin position="186"/>
        <end position="212"/>
    </location>
</feature>
<dbReference type="GO" id="GO:0051539">
    <property type="term" value="F:4 iron, 4 sulfur cluster binding"/>
    <property type="evidence" value="ECO:0007669"/>
    <property type="project" value="UniProtKB-KW"/>
</dbReference>
<dbReference type="PROSITE" id="PS51379">
    <property type="entry name" value="4FE4S_FER_2"/>
    <property type="match status" value="2"/>
</dbReference>
<sequence length="212" mass="24366">MLKLWKKYSYLILMLFLIVGLFDFRVGLIATICMFAPVVVSFFKGRFWCGNICPRGSFYDNFVSKFANKKKTPKFLKTVYFRIVITVLMLTVFTSGMIKNWGNIYGMGFVVYRLIVVTTIIGLILSLLYNERTWCNFCPMGSIAALISKFKNKGNRKLLLKVNTSCISCKLCEKNCPMGIAPYQYKDDSISHHDCIQCGKCVYKCPKKSIKY</sequence>
<feature type="transmembrane region" description="Helical" evidence="7">
    <location>
        <begin position="79"/>
        <end position="98"/>
    </location>
</feature>
<gene>
    <name evidence="9" type="ORF">SAMN02745163_02322</name>
</gene>
<dbReference type="SUPFAM" id="SSF54862">
    <property type="entry name" value="4Fe-4S ferredoxins"/>
    <property type="match status" value="1"/>
</dbReference>
<feature type="transmembrane region" description="Helical" evidence="7">
    <location>
        <begin position="12"/>
        <end position="38"/>
    </location>
</feature>
<reference evidence="9 10" key="1">
    <citation type="submission" date="2016-11" db="EMBL/GenBank/DDBJ databases">
        <authorList>
            <person name="Jaros S."/>
            <person name="Januszkiewicz K."/>
            <person name="Wedrychowicz H."/>
        </authorList>
    </citation>
    <scope>NUCLEOTIDE SEQUENCE [LARGE SCALE GENOMIC DNA]</scope>
    <source>
        <strain evidence="9 10">DSM 21758</strain>
    </source>
</reference>
<keyword evidence="1" id="KW-0813">Transport</keyword>
<dbReference type="Gene3D" id="3.30.70.20">
    <property type="match status" value="1"/>
</dbReference>
<evidence type="ECO:0000256" key="4">
    <source>
        <dbReference type="ARBA" id="ARBA00022982"/>
    </source>
</evidence>
<keyword evidence="4" id="KW-0249">Electron transport</keyword>
<evidence type="ECO:0000259" key="8">
    <source>
        <dbReference type="PROSITE" id="PS51379"/>
    </source>
</evidence>
<keyword evidence="10" id="KW-1185">Reference proteome</keyword>
<feature type="transmembrane region" description="Helical" evidence="7">
    <location>
        <begin position="110"/>
        <end position="129"/>
    </location>
</feature>
<keyword evidence="7" id="KW-0812">Transmembrane</keyword>
<dbReference type="InterPro" id="IPR017900">
    <property type="entry name" value="4Fe4S_Fe_S_CS"/>
</dbReference>
<evidence type="ECO:0000256" key="7">
    <source>
        <dbReference type="SAM" id="Phobius"/>
    </source>
</evidence>
<keyword evidence="6" id="KW-0411">Iron-sulfur</keyword>
<evidence type="ECO:0000256" key="3">
    <source>
        <dbReference type="ARBA" id="ARBA00022723"/>
    </source>
</evidence>
<name>A0A1M6KX10_9CLOT</name>
<organism evidence="9 10">
    <name type="scientific">Clostridium cavendishii DSM 21758</name>
    <dbReference type="NCBI Taxonomy" id="1121302"/>
    <lineage>
        <taxon>Bacteria</taxon>
        <taxon>Bacillati</taxon>
        <taxon>Bacillota</taxon>
        <taxon>Clostridia</taxon>
        <taxon>Eubacteriales</taxon>
        <taxon>Clostridiaceae</taxon>
        <taxon>Clostridium</taxon>
    </lineage>
</organism>
<evidence type="ECO:0000313" key="10">
    <source>
        <dbReference type="Proteomes" id="UP000184310"/>
    </source>
</evidence>
<dbReference type="Pfam" id="PF12801">
    <property type="entry name" value="Fer4_5"/>
    <property type="match status" value="2"/>
</dbReference>